<feature type="chain" id="PRO_5045444537" description="Ig-like domain-containing protein" evidence="1">
    <location>
        <begin position="39"/>
        <end position="185"/>
    </location>
</feature>
<evidence type="ECO:0000256" key="1">
    <source>
        <dbReference type="SAM" id="SignalP"/>
    </source>
</evidence>
<feature type="signal peptide" evidence="1">
    <location>
        <begin position="1"/>
        <end position="38"/>
    </location>
</feature>
<organism evidence="2 3">
    <name type="scientific">Actinomadura parmotrematis</name>
    <dbReference type="NCBI Taxonomy" id="2864039"/>
    <lineage>
        <taxon>Bacteria</taxon>
        <taxon>Bacillati</taxon>
        <taxon>Actinomycetota</taxon>
        <taxon>Actinomycetes</taxon>
        <taxon>Streptosporangiales</taxon>
        <taxon>Thermomonosporaceae</taxon>
        <taxon>Actinomadura</taxon>
    </lineage>
</organism>
<sequence length="185" mass="18657">MLHPHQAARIRARGRAVTASLLLAGGLLPLIAAPPASARLADVTCPAGNQTVSFSPGVKTAPQTVTVTYNAALGVCASLSQPSITSGTSGGTVTVTLSCADLLSTTTGTQVFTWNTGQSSTLAFTRTVTNVNGQTVITLRGKISAGLFTGRTAVFTVVEPVLDLTACQTAAGLTSQAGVTTLLIT</sequence>
<keyword evidence="1" id="KW-0732">Signal</keyword>
<protein>
    <recommendedName>
        <fullName evidence="4">Ig-like domain-containing protein</fullName>
    </recommendedName>
</protein>
<keyword evidence="3" id="KW-1185">Reference proteome</keyword>
<comment type="caution">
    <text evidence="2">The sequence shown here is derived from an EMBL/GenBank/DDBJ whole genome shotgun (WGS) entry which is preliminary data.</text>
</comment>
<reference evidence="2 3" key="1">
    <citation type="submission" date="2021-07" db="EMBL/GenBank/DDBJ databases">
        <title>Actinomadura sp. PM05-2 isolated from lichen.</title>
        <authorList>
            <person name="Somphong A."/>
            <person name="Phongsopitanun W."/>
            <person name="Tanasupawat S."/>
            <person name="Peongsungnone V."/>
        </authorList>
    </citation>
    <scope>NUCLEOTIDE SEQUENCE [LARGE SCALE GENOMIC DNA]</scope>
    <source>
        <strain evidence="2 3">PM05-2</strain>
    </source>
</reference>
<dbReference type="EMBL" id="JAIBOA010000016">
    <property type="protein sequence ID" value="MBW8485424.1"/>
    <property type="molecule type" value="Genomic_DNA"/>
</dbReference>
<gene>
    <name evidence="2" type="ORF">K1Y72_23800</name>
</gene>
<accession>A0ABS7G0M9</accession>
<name>A0ABS7G0M9_9ACTN</name>
<evidence type="ECO:0000313" key="3">
    <source>
        <dbReference type="Proteomes" id="UP000774570"/>
    </source>
</evidence>
<evidence type="ECO:0000313" key="2">
    <source>
        <dbReference type="EMBL" id="MBW8485424.1"/>
    </source>
</evidence>
<evidence type="ECO:0008006" key="4">
    <source>
        <dbReference type="Google" id="ProtNLM"/>
    </source>
</evidence>
<dbReference type="Proteomes" id="UP000774570">
    <property type="component" value="Unassembled WGS sequence"/>
</dbReference>
<proteinExistence type="predicted"/>
<dbReference type="RefSeq" id="WP_220168656.1">
    <property type="nucleotide sequence ID" value="NZ_JAIBOA010000016.1"/>
</dbReference>